<evidence type="ECO:0000313" key="7">
    <source>
        <dbReference type="Proteomes" id="UP000277582"/>
    </source>
</evidence>
<dbReference type="PANTHER" id="PTHR43105:SF2">
    <property type="entry name" value="RESPIRATORY NITRATE REDUCTASE 2 ALPHA CHAIN"/>
    <property type="match status" value="1"/>
</dbReference>
<dbReference type="GO" id="GO:0016020">
    <property type="term" value="C:membrane"/>
    <property type="evidence" value="ECO:0007669"/>
    <property type="project" value="TreeGrafter"/>
</dbReference>
<name>A0A429GD24_9CREN</name>
<dbReference type="Gene3D" id="3.40.50.12440">
    <property type="match status" value="4"/>
</dbReference>
<dbReference type="AlphaFoldDB" id="A0A429GD24"/>
<dbReference type="GO" id="GO:0016491">
    <property type="term" value="F:oxidoreductase activity"/>
    <property type="evidence" value="ECO:0007669"/>
    <property type="project" value="InterPro"/>
</dbReference>
<evidence type="ECO:0000256" key="1">
    <source>
        <dbReference type="ARBA" id="ARBA00022485"/>
    </source>
</evidence>
<dbReference type="Pfam" id="PF00384">
    <property type="entry name" value="Molybdopterin"/>
    <property type="match status" value="1"/>
</dbReference>
<evidence type="ECO:0000256" key="3">
    <source>
        <dbReference type="ARBA" id="ARBA00023004"/>
    </source>
</evidence>
<evidence type="ECO:0000256" key="2">
    <source>
        <dbReference type="ARBA" id="ARBA00022723"/>
    </source>
</evidence>
<reference evidence="6 7" key="1">
    <citation type="submission" date="2018-10" db="EMBL/GenBank/DDBJ databases">
        <title>Co-occurring genomic capacity for anaerobic methane metabolism and dissimilatory sulfite reduction discovered in the Korarchaeota.</title>
        <authorList>
            <person name="Mckay L.J."/>
            <person name="Dlakic M."/>
            <person name="Fields M.W."/>
            <person name="Delmont T.O."/>
            <person name="Eren A.M."/>
            <person name="Jay Z.J."/>
            <person name="Klingelsmith K.B."/>
            <person name="Rusch D.B."/>
            <person name="Inskeep W.P."/>
        </authorList>
    </citation>
    <scope>NUCLEOTIDE SEQUENCE [LARGE SCALE GENOMIC DNA]</scope>
    <source>
        <strain evidence="6 7">MDKW</strain>
    </source>
</reference>
<dbReference type="InterPro" id="IPR006656">
    <property type="entry name" value="Mopterin_OxRdtase"/>
</dbReference>
<dbReference type="InterPro" id="IPR006655">
    <property type="entry name" value="Mopterin_OxRdtase_prok_CS"/>
</dbReference>
<feature type="domain" description="4Fe-4S Mo/W bis-MGD-type" evidence="5">
    <location>
        <begin position="65"/>
        <end position="130"/>
    </location>
</feature>
<evidence type="ECO:0000259" key="5">
    <source>
        <dbReference type="PROSITE" id="PS51669"/>
    </source>
</evidence>
<dbReference type="GO" id="GO:0046872">
    <property type="term" value="F:metal ion binding"/>
    <property type="evidence" value="ECO:0007669"/>
    <property type="project" value="UniProtKB-KW"/>
</dbReference>
<keyword evidence="2" id="KW-0479">Metal-binding</keyword>
<evidence type="ECO:0000313" key="6">
    <source>
        <dbReference type="EMBL" id="RSN71728.1"/>
    </source>
</evidence>
<proteinExistence type="predicted"/>
<dbReference type="InterPro" id="IPR006963">
    <property type="entry name" value="Mopterin_OxRdtase_4Fe-4S_dom"/>
</dbReference>
<dbReference type="GO" id="GO:0043546">
    <property type="term" value="F:molybdopterin cofactor binding"/>
    <property type="evidence" value="ECO:0007669"/>
    <property type="project" value="InterPro"/>
</dbReference>
<evidence type="ECO:0000256" key="4">
    <source>
        <dbReference type="ARBA" id="ARBA00023014"/>
    </source>
</evidence>
<dbReference type="GO" id="GO:0051539">
    <property type="term" value="F:4 iron, 4 sulfur cluster binding"/>
    <property type="evidence" value="ECO:0007669"/>
    <property type="project" value="UniProtKB-KW"/>
</dbReference>
<comment type="caution">
    <text evidence="6">The sequence shown here is derived from an EMBL/GenBank/DDBJ whole genome shotgun (WGS) entry which is preliminary data.</text>
</comment>
<accession>A0A429GD24</accession>
<gene>
    <name evidence="6" type="ORF">D6D85_15455</name>
</gene>
<dbReference type="PANTHER" id="PTHR43105">
    <property type="entry name" value="RESPIRATORY NITRATE REDUCTASE"/>
    <property type="match status" value="1"/>
</dbReference>
<dbReference type="SUPFAM" id="SSF53706">
    <property type="entry name" value="Formate dehydrogenase/DMSO reductase, domains 1-3"/>
    <property type="match status" value="1"/>
</dbReference>
<keyword evidence="1" id="KW-0004">4Fe-4S</keyword>
<keyword evidence="3" id="KW-0408">Iron</keyword>
<dbReference type="OrthoDB" id="23466at2157"/>
<dbReference type="RefSeq" id="WP_125672858.1">
    <property type="nucleotide sequence ID" value="NZ_RCOS01000170.1"/>
</dbReference>
<dbReference type="InterPro" id="IPR050123">
    <property type="entry name" value="Prok_molybdopt-oxidoreductase"/>
</dbReference>
<dbReference type="SUPFAM" id="SSF50692">
    <property type="entry name" value="ADC-like"/>
    <property type="match status" value="1"/>
</dbReference>
<dbReference type="InterPro" id="IPR009010">
    <property type="entry name" value="Asp_de-COase-like_dom_sf"/>
</dbReference>
<keyword evidence="4" id="KW-0411">Iron-sulfur</keyword>
<dbReference type="PROSITE" id="PS51669">
    <property type="entry name" value="4FE4S_MOW_BIS_MGD"/>
    <property type="match status" value="1"/>
</dbReference>
<dbReference type="EMBL" id="RCOS01000170">
    <property type="protein sequence ID" value="RSN71728.1"/>
    <property type="molecule type" value="Genomic_DNA"/>
</dbReference>
<organism evidence="6 7">
    <name type="scientific">Candidatus Methanodesulfokora washburnensis</name>
    <dbReference type="NCBI Taxonomy" id="2478471"/>
    <lineage>
        <taxon>Archaea</taxon>
        <taxon>Thermoproteota</taxon>
        <taxon>Candidatus Korarchaeia</taxon>
        <taxon>Candidatus Korarchaeia incertae sedis</taxon>
        <taxon>Candidatus Methanodesulfokora</taxon>
    </lineage>
</organism>
<protein>
    <recommendedName>
        <fullName evidence="5">4Fe-4S Mo/W bis-MGD-type domain-containing protein</fullName>
    </recommendedName>
</protein>
<keyword evidence="7" id="KW-1185">Reference proteome</keyword>
<dbReference type="Pfam" id="PF01568">
    <property type="entry name" value="Molydop_binding"/>
    <property type="match status" value="1"/>
</dbReference>
<sequence>MTSENSRKGISRREMIKISVFGGLVTASLFALMQKLREGEVAYGYLKQLLHKVNERAYAGMASYTDVKVSTCAGNCTQACHMKAYLKGNVIARIQQAADYHVYDPVAKEAYNPRGCMRGISYVRYIYGPMRIKHPLIRVGPRGSGKFRRATWDEALDYIAEKMLSIIKNYGADSIVFFSPIPAYNYISASSGYRLCQILGGAGPLSFYDWYCDLPPGEPMTWGHQTEEAEELDWTNAKLIILWGSNIDESRIAAAHFLNEARYRGTKVISIFTDYNATARLSDLFVTINPGTDAALVNGICKILIDNKWYDENYVKLFTDMPFLVRVDTGKFLRESDLKENGNQYKLYVWNKLTNSLTEAIGCLGDERDTLDWSKYGIDPDLDFEGEIRLKDGSITRVKTVFRILKERLAEFNAQKVSEICGVNPDVIMQIAEDLHNLKPAMIIGGGGVNHWFNNDINNRSMIMLMALTGNVGIRGGGFNQYTGQYKVWLTGMPKYAGITMARPQNTTLFVWAHFVTELWRLGKPLDAILKDIESGVLTKLPDGSPVSTDPSAGRAYMNYLLIKSLAKGWMPLYPKPPKRPRAMVIWRGNFLNQAKGGANIIKWFADENMLELVVVIDFRTNSTAMYADVILPSATWYEKFDICTTPLHPYISTQNKVVDPLYESKSDFDIFKALAKRIQEKAKEMGGLTWYDEKYKIERDYTKVYDQFIDKACKVHPFFKGVGEGCLDTEEKVAHYILKMSPIMYPDPTAYEDNKEKFAPEVRDAIENLLFRGMIDEYILKIMELIKDHPMPMPAIQHRRPNVPWTDNVEMKIPWPAGGKLSKEAVKIPGTAMEVPRLLVMKYLGVIPGCTKTLTGRQQFYIDHSYFLSLGNELPIYKEPCVDKLPDGRPAPLKMNTPHGRWGTHSTFRDVDLLLRLQRSETIVMINPLDAMERGIKDDDLVLVYNEYGEMVAKAKLSPSIKPGQIRVDNGSELILTRKNWYEIVTPVRPKPTQSVVYPEEENPPGYHLNYGWNLWGVTGNECDTSVEVKKLGG</sequence>
<dbReference type="Proteomes" id="UP000277582">
    <property type="component" value="Unassembled WGS sequence"/>
</dbReference>
<dbReference type="PROSITE" id="PS00932">
    <property type="entry name" value="MOLYBDOPTERIN_PROK_3"/>
    <property type="match status" value="1"/>
</dbReference>
<dbReference type="InterPro" id="IPR006657">
    <property type="entry name" value="MoPterin_dinucl-bd_dom"/>
</dbReference>